<dbReference type="EMBL" id="UINC01073892">
    <property type="protein sequence ID" value="SVC10615.1"/>
    <property type="molecule type" value="Genomic_DNA"/>
</dbReference>
<organism evidence="1">
    <name type="scientific">marine metagenome</name>
    <dbReference type="NCBI Taxonomy" id="408172"/>
    <lineage>
        <taxon>unclassified sequences</taxon>
        <taxon>metagenomes</taxon>
        <taxon>ecological metagenomes</taxon>
    </lineage>
</organism>
<feature type="non-terminal residue" evidence="1">
    <location>
        <position position="49"/>
    </location>
</feature>
<name>A0A382JG33_9ZZZZ</name>
<sequence length="49" mass="5498">RPLIGLRTSVSLRSIGTSKTSASSKRWFTTCMLKSLERTGRKIRRSSLS</sequence>
<gene>
    <name evidence="1" type="ORF">METZ01_LOCUS263469</name>
</gene>
<accession>A0A382JG33</accession>
<reference evidence="1" key="1">
    <citation type="submission" date="2018-05" db="EMBL/GenBank/DDBJ databases">
        <authorList>
            <person name="Lanie J.A."/>
            <person name="Ng W.-L."/>
            <person name="Kazmierczak K.M."/>
            <person name="Andrzejewski T.M."/>
            <person name="Davidsen T.M."/>
            <person name="Wayne K.J."/>
            <person name="Tettelin H."/>
            <person name="Glass J.I."/>
            <person name="Rusch D."/>
            <person name="Podicherti R."/>
            <person name="Tsui H.-C.T."/>
            <person name="Winkler M.E."/>
        </authorList>
    </citation>
    <scope>NUCLEOTIDE SEQUENCE</scope>
</reference>
<dbReference type="AlphaFoldDB" id="A0A382JG33"/>
<protein>
    <submittedName>
        <fullName evidence="1">Uncharacterized protein</fullName>
    </submittedName>
</protein>
<feature type="non-terminal residue" evidence="1">
    <location>
        <position position="1"/>
    </location>
</feature>
<proteinExistence type="predicted"/>
<evidence type="ECO:0000313" key="1">
    <source>
        <dbReference type="EMBL" id="SVC10615.1"/>
    </source>
</evidence>